<dbReference type="KEGG" id="mpad:KEF85_13755"/>
<dbReference type="EMBL" id="CP073754">
    <property type="protein sequence ID" value="QWF70389.1"/>
    <property type="molecule type" value="Genomic_DNA"/>
</dbReference>
<evidence type="ECO:0000313" key="3">
    <source>
        <dbReference type="Proteomes" id="UP000676649"/>
    </source>
</evidence>
<keyword evidence="1" id="KW-0812">Transmembrane</keyword>
<keyword evidence="1" id="KW-1133">Transmembrane helix</keyword>
<dbReference type="PROSITE" id="PS51257">
    <property type="entry name" value="PROKAR_LIPOPROTEIN"/>
    <property type="match status" value="1"/>
</dbReference>
<accession>A0A975MN54</accession>
<reference evidence="2" key="1">
    <citation type="submission" date="2021-04" db="EMBL/GenBank/DDBJ databases">
        <title>Draft genome sequence data of methanotrophic Methylovulum sp. strain S1L and Methylomonas sp. strain S2AM isolated from boreal lake water columns.</title>
        <authorList>
            <person name="Rissanen A.J."/>
            <person name="Mangayil R."/>
            <person name="Svenning M.M."/>
            <person name="Khanongnuch R."/>
        </authorList>
    </citation>
    <scope>NUCLEOTIDE SEQUENCE</scope>
    <source>
        <strain evidence="2">S2AM</strain>
    </source>
</reference>
<evidence type="ECO:0000313" key="2">
    <source>
        <dbReference type="EMBL" id="QWF70389.1"/>
    </source>
</evidence>
<evidence type="ECO:0000256" key="1">
    <source>
        <dbReference type="SAM" id="Phobius"/>
    </source>
</evidence>
<keyword evidence="1" id="KW-0472">Membrane</keyword>
<feature type="transmembrane region" description="Helical" evidence="1">
    <location>
        <begin position="20"/>
        <end position="37"/>
    </location>
</feature>
<protein>
    <recommendedName>
        <fullName evidence="4">Toxin CptA</fullName>
    </recommendedName>
</protein>
<dbReference type="AlphaFoldDB" id="A0A975MN54"/>
<gene>
    <name evidence="2" type="ORF">KEF85_13755</name>
</gene>
<organism evidence="2 3">
    <name type="scientific">Methylomonas paludis</name>
    <dbReference type="NCBI Taxonomy" id="1173101"/>
    <lineage>
        <taxon>Bacteria</taxon>
        <taxon>Pseudomonadati</taxon>
        <taxon>Pseudomonadota</taxon>
        <taxon>Gammaproteobacteria</taxon>
        <taxon>Methylococcales</taxon>
        <taxon>Methylococcaceae</taxon>
        <taxon>Methylomonas</taxon>
    </lineage>
</organism>
<dbReference type="Proteomes" id="UP000676649">
    <property type="component" value="Chromosome"/>
</dbReference>
<keyword evidence="3" id="KW-1185">Reference proteome</keyword>
<name>A0A975MN54_9GAMM</name>
<sequence>MVSKNLQASVSFVISRSPKLLWAIHLLHGLAILACWLNALETIGQIMLSAVLLASWGWQYKQLRNRRAIQLRYSPSDGWAISTAGQEYQAITLKPTSVINKLLIVLHYTDINRHFKTLLIVNDSMSDQDYRRLLVLLKISGLAKKV</sequence>
<dbReference type="InterPro" id="IPR009883">
    <property type="entry name" value="YgfX"/>
</dbReference>
<dbReference type="RefSeq" id="WP_215581499.1">
    <property type="nucleotide sequence ID" value="NZ_CP073754.1"/>
</dbReference>
<proteinExistence type="predicted"/>
<dbReference type="Pfam" id="PF07254">
    <property type="entry name" value="Cpta_toxin"/>
    <property type="match status" value="1"/>
</dbReference>
<evidence type="ECO:0008006" key="4">
    <source>
        <dbReference type="Google" id="ProtNLM"/>
    </source>
</evidence>